<dbReference type="Proteomes" id="UP000245507">
    <property type="component" value="Unassembled WGS sequence"/>
</dbReference>
<dbReference type="PANTHER" id="PTHR46118:SF4">
    <property type="entry name" value="PROTEIN ABHD11"/>
    <property type="match status" value="1"/>
</dbReference>
<gene>
    <name evidence="3" type="ORF">DJ010_04865</name>
</gene>
<evidence type="ECO:0000259" key="2">
    <source>
        <dbReference type="Pfam" id="PF00561"/>
    </source>
</evidence>
<comment type="caution">
    <text evidence="3">The sequence shown here is derived from an EMBL/GenBank/DDBJ whole genome shotgun (WGS) entry which is preliminary data.</text>
</comment>
<evidence type="ECO:0000256" key="1">
    <source>
        <dbReference type="ARBA" id="ARBA00022801"/>
    </source>
</evidence>
<evidence type="ECO:0000313" key="3">
    <source>
        <dbReference type="EMBL" id="PWN03454.1"/>
    </source>
</evidence>
<dbReference type="EMBL" id="QGDD01000002">
    <property type="protein sequence ID" value="PWN03454.1"/>
    <property type="molecule type" value="Genomic_DNA"/>
</dbReference>
<organism evidence="3 4">
    <name type="scientific">Nocardioides silvaticus</name>
    <dbReference type="NCBI Taxonomy" id="2201891"/>
    <lineage>
        <taxon>Bacteria</taxon>
        <taxon>Bacillati</taxon>
        <taxon>Actinomycetota</taxon>
        <taxon>Actinomycetes</taxon>
        <taxon>Propionibacteriales</taxon>
        <taxon>Nocardioidaceae</taxon>
        <taxon>Nocardioides</taxon>
    </lineage>
</organism>
<accession>A0A316TMR7</accession>
<dbReference type="PRINTS" id="PR00111">
    <property type="entry name" value="ABHYDROLASE"/>
</dbReference>
<dbReference type="AlphaFoldDB" id="A0A316TMR7"/>
<name>A0A316TMR7_9ACTN</name>
<keyword evidence="1 3" id="KW-0378">Hydrolase</keyword>
<dbReference type="InterPro" id="IPR000073">
    <property type="entry name" value="AB_hydrolase_1"/>
</dbReference>
<dbReference type="InterPro" id="IPR029058">
    <property type="entry name" value="AB_hydrolase_fold"/>
</dbReference>
<dbReference type="OrthoDB" id="63519at2"/>
<protein>
    <submittedName>
        <fullName evidence="3">Alpha/beta hydrolase</fullName>
    </submittedName>
</protein>
<sequence length="283" mass="31273">MTAFCAGRGVVCPLADPSRTPGRLVLVPLHTTSYGDHGSRIVFCHGLFGQGRNWTQHAKALSADHRVLLVDMPDHGRSPWSERFSFLDAADQVAELLDADDPVALVGHSMGGKTAMALTLRHPELVERLCVVDVAPVAYRHASEFVGYIDAMLAIDLDALAERSEADAALVEAVPDPTVRGFLLQNLRRSGDEWHWQPNLELLRDAIGEIGGWPEAELDGMAPYDGPVLWIGGAQSRYVQDDHADAMERYFPKVRRVTVKGAGHWVHSEQPKVFLEVLRRFVD</sequence>
<dbReference type="Gene3D" id="3.40.50.1820">
    <property type="entry name" value="alpha/beta hydrolase"/>
    <property type="match status" value="1"/>
</dbReference>
<proteinExistence type="predicted"/>
<dbReference type="SUPFAM" id="SSF53474">
    <property type="entry name" value="alpha/beta-Hydrolases"/>
    <property type="match status" value="1"/>
</dbReference>
<dbReference type="Pfam" id="PF00561">
    <property type="entry name" value="Abhydrolase_1"/>
    <property type="match status" value="1"/>
</dbReference>
<feature type="domain" description="AB hydrolase-1" evidence="2">
    <location>
        <begin position="41"/>
        <end position="270"/>
    </location>
</feature>
<reference evidence="3 4" key="1">
    <citation type="submission" date="2018-05" db="EMBL/GenBank/DDBJ databases">
        <title>Nocardioides silvaticus genome.</title>
        <authorList>
            <person name="Li C."/>
            <person name="Wang G."/>
        </authorList>
    </citation>
    <scope>NUCLEOTIDE SEQUENCE [LARGE SCALE GENOMIC DNA]</scope>
    <source>
        <strain evidence="3 4">CCTCC AB 2018079</strain>
    </source>
</reference>
<dbReference type="GO" id="GO:0016787">
    <property type="term" value="F:hydrolase activity"/>
    <property type="evidence" value="ECO:0007669"/>
    <property type="project" value="UniProtKB-KW"/>
</dbReference>
<evidence type="ECO:0000313" key="4">
    <source>
        <dbReference type="Proteomes" id="UP000245507"/>
    </source>
</evidence>
<dbReference type="PANTHER" id="PTHR46118">
    <property type="entry name" value="PROTEIN ABHD11"/>
    <property type="match status" value="1"/>
</dbReference>
<keyword evidence="4" id="KW-1185">Reference proteome</keyword>